<comment type="caution">
    <text evidence="2">The sequence shown here is derived from an EMBL/GenBank/DDBJ whole genome shotgun (WGS) entry which is preliminary data.</text>
</comment>
<dbReference type="Proteomes" id="UP000599578">
    <property type="component" value="Unassembled WGS sequence"/>
</dbReference>
<gene>
    <name evidence="2" type="ORF">GCM10011348_34900</name>
</gene>
<sequence length="227" mass="25706">MLNTLLNQLVKNVMALPGWIPLILLFYGAANYVDIQFLEDVNTEKLVKNTIAILMALFSYQLGDAIDKAFYKKFERDRIDAIKSLVRDELKIKDGIYRIMKAFVDAQDEYTGSCIQVYNESAKLIRSLILVFIVLGVIAISKSQIMLGFGLMLFGVFSLYIAFFLKLKHKIKLYGLVGKTTNSEKYNSQLLEEGIRLFFWEGNLIGSAMDKASTKNSTRTLTGVPED</sequence>
<feature type="transmembrane region" description="Helical" evidence="1">
    <location>
        <begin position="12"/>
        <end position="30"/>
    </location>
</feature>
<dbReference type="AlphaFoldDB" id="A0A917ZKS3"/>
<reference evidence="2 3" key="1">
    <citation type="journal article" date="2014" name="Int. J. Syst. Evol. Microbiol.">
        <title>Complete genome sequence of Corynebacterium casei LMG S-19264T (=DSM 44701T), isolated from a smear-ripened cheese.</title>
        <authorList>
            <consortium name="US DOE Joint Genome Institute (JGI-PGF)"/>
            <person name="Walter F."/>
            <person name="Albersmeier A."/>
            <person name="Kalinowski J."/>
            <person name="Ruckert C."/>
        </authorList>
    </citation>
    <scope>NUCLEOTIDE SEQUENCE [LARGE SCALE GENOMIC DNA]</scope>
    <source>
        <strain evidence="2 3">CGMCC 1.7286</strain>
    </source>
</reference>
<dbReference type="RefSeq" id="WP_188861891.1">
    <property type="nucleotide sequence ID" value="NZ_BMLT01000009.1"/>
</dbReference>
<evidence type="ECO:0000313" key="2">
    <source>
        <dbReference type="EMBL" id="GGO85713.1"/>
    </source>
</evidence>
<dbReference type="EMBL" id="BMLT01000009">
    <property type="protein sequence ID" value="GGO85713.1"/>
    <property type="molecule type" value="Genomic_DNA"/>
</dbReference>
<keyword evidence="3" id="KW-1185">Reference proteome</keyword>
<name>A0A917ZKS3_9GAMM</name>
<proteinExistence type="predicted"/>
<protein>
    <submittedName>
        <fullName evidence="2">Uncharacterized protein</fullName>
    </submittedName>
</protein>
<accession>A0A917ZKS3</accession>
<feature type="transmembrane region" description="Helical" evidence="1">
    <location>
        <begin position="124"/>
        <end position="141"/>
    </location>
</feature>
<keyword evidence="1" id="KW-0472">Membrane</keyword>
<feature type="transmembrane region" description="Helical" evidence="1">
    <location>
        <begin position="147"/>
        <end position="165"/>
    </location>
</feature>
<keyword evidence="1" id="KW-1133">Transmembrane helix</keyword>
<organism evidence="2 3">
    <name type="scientific">Marinobacterium nitratireducens</name>
    <dbReference type="NCBI Taxonomy" id="518897"/>
    <lineage>
        <taxon>Bacteria</taxon>
        <taxon>Pseudomonadati</taxon>
        <taxon>Pseudomonadota</taxon>
        <taxon>Gammaproteobacteria</taxon>
        <taxon>Oceanospirillales</taxon>
        <taxon>Oceanospirillaceae</taxon>
        <taxon>Marinobacterium</taxon>
    </lineage>
</organism>
<evidence type="ECO:0000256" key="1">
    <source>
        <dbReference type="SAM" id="Phobius"/>
    </source>
</evidence>
<evidence type="ECO:0000313" key="3">
    <source>
        <dbReference type="Proteomes" id="UP000599578"/>
    </source>
</evidence>
<keyword evidence="1" id="KW-0812">Transmembrane</keyword>